<evidence type="ECO:0000256" key="7">
    <source>
        <dbReference type="ARBA" id="ARBA00022967"/>
    </source>
</evidence>
<dbReference type="InterPro" id="IPR003439">
    <property type="entry name" value="ABC_transporter-like_ATP-bd"/>
</dbReference>
<evidence type="ECO:0000256" key="2">
    <source>
        <dbReference type="ARBA" id="ARBA00005417"/>
    </source>
</evidence>
<dbReference type="EMBL" id="JAJNOR010000001">
    <property type="protein sequence ID" value="MCD2491557.1"/>
    <property type="molecule type" value="Genomic_DNA"/>
</dbReference>
<dbReference type="Gene3D" id="3.40.50.300">
    <property type="entry name" value="P-loop containing nucleotide triphosphate hydrolases"/>
    <property type="match status" value="2"/>
</dbReference>
<gene>
    <name evidence="10" type="ORF">LQE92_02800</name>
</gene>
<evidence type="ECO:0000259" key="9">
    <source>
        <dbReference type="PROSITE" id="PS50893"/>
    </source>
</evidence>
<keyword evidence="6 10" id="KW-0067">ATP-binding</keyword>
<evidence type="ECO:0000256" key="1">
    <source>
        <dbReference type="ARBA" id="ARBA00004202"/>
    </source>
</evidence>
<dbReference type="InterPro" id="IPR003593">
    <property type="entry name" value="AAA+_ATPase"/>
</dbReference>
<sequence>MRAVTVEVESFVYGGCAEPVLRNLDFFIEYGQIALLSGLSGSGKSTLLSLINGVIPRMASGTLKGTVRIDGEDVSEHSMSQISRKVGSVLQNAELQIVHQRVEDEIAFGCENFGIAPPEIEKRVSEGCRKMDLSRAWKTRTLSGGQKQKLITAATLAMETDILIFDEPLANLDQQGAEKLLELLQSLAREGKAVLLAEHRLDVVLPYVDVVWELKDGAAGLVGDKDAYLNSQISIISDDGMFSAGDRKTIMKINGIRKSFDTSPVLDGLDAQINKGERILLLGENGCGKSTFLQILARLQKADSGSVEQFIDSSLGKKAGRFWFRTVGVIYQNPNYQLFMPTVEEELSFGTRDKAYAMETAVRFGLEGLLSRHPHSLSEGQKRRVTIAAILAQRPDVLLLDEPTVGQDYKGLCQMVETINQIHKEQDNTMVTITHDFRCASALCDRAFFLEGGRVAREGGKELADWYFRQRLLLGGKGVLNAPGKI</sequence>
<dbReference type="PROSITE" id="PS50893">
    <property type="entry name" value="ABC_TRANSPORTER_2"/>
    <property type="match status" value="2"/>
</dbReference>
<comment type="subcellular location">
    <subcellularLocation>
        <location evidence="1">Cell membrane</location>
        <topology evidence="1">Peripheral membrane protein</topology>
    </subcellularLocation>
</comment>
<dbReference type="RefSeq" id="WP_231061482.1">
    <property type="nucleotide sequence ID" value="NZ_JAJNOR010000001.1"/>
</dbReference>
<dbReference type="GO" id="GO:0043190">
    <property type="term" value="C:ATP-binding cassette (ABC) transporter complex"/>
    <property type="evidence" value="ECO:0007669"/>
    <property type="project" value="TreeGrafter"/>
</dbReference>
<comment type="similarity">
    <text evidence="2">Belongs to the ABC transporter superfamily.</text>
</comment>
<dbReference type="AlphaFoldDB" id="A0AAP2RGI6"/>
<dbReference type="SMART" id="SM00382">
    <property type="entry name" value="AAA"/>
    <property type="match status" value="2"/>
</dbReference>
<evidence type="ECO:0000313" key="10">
    <source>
        <dbReference type="EMBL" id="MCD2491557.1"/>
    </source>
</evidence>
<feature type="domain" description="ABC transporter" evidence="9">
    <location>
        <begin position="6"/>
        <end position="241"/>
    </location>
</feature>
<dbReference type="InterPro" id="IPR015856">
    <property type="entry name" value="ABC_transpr_CbiO/EcfA_su"/>
</dbReference>
<reference evidence="10 11" key="1">
    <citation type="submission" date="2021-11" db="EMBL/GenBank/DDBJ databases">
        <title>Lacrimispora sp. nov. NSJ-141 isolated from human feces.</title>
        <authorList>
            <person name="Abdugheni R."/>
        </authorList>
    </citation>
    <scope>NUCLEOTIDE SEQUENCE [LARGE SCALE GENOMIC DNA]</scope>
    <source>
        <strain evidence="10 11">NSJ-141</strain>
    </source>
</reference>
<keyword evidence="8" id="KW-0472">Membrane</keyword>
<name>A0AAP2RGI6_9FIRM</name>
<evidence type="ECO:0000256" key="4">
    <source>
        <dbReference type="ARBA" id="ARBA00022475"/>
    </source>
</evidence>
<evidence type="ECO:0000256" key="8">
    <source>
        <dbReference type="ARBA" id="ARBA00023136"/>
    </source>
</evidence>
<dbReference type="Proteomes" id="UP001299265">
    <property type="component" value="Unassembled WGS sequence"/>
</dbReference>
<dbReference type="GO" id="GO:0042626">
    <property type="term" value="F:ATPase-coupled transmembrane transporter activity"/>
    <property type="evidence" value="ECO:0007669"/>
    <property type="project" value="TreeGrafter"/>
</dbReference>
<keyword evidence="11" id="KW-1185">Reference proteome</keyword>
<feature type="domain" description="ABC transporter" evidence="9">
    <location>
        <begin position="251"/>
        <end position="477"/>
    </location>
</feature>
<organism evidence="10 11">
    <name type="scientific">Lientehia hominis</name>
    <dbReference type="NCBI Taxonomy" id="2897778"/>
    <lineage>
        <taxon>Bacteria</taxon>
        <taxon>Bacillati</taxon>
        <taxon>Bacillota</taxon>
        <taxon>Clostridia</taxon>
        <taxon>Lachnospirales</taxon>
        <taxon>Lachnospiraceae</taxon>
        <taxon>Lientehia</taxon>
    </lineage>
</organism>
<dbReference type="PANTHER" id="PTHR43553">
    <property type="entry name" value="HEAVY METAL TRANSPORTER"/>
    <property type="match status" value="1"/>
</dbReference>
<comment type="caution">
    <text evidence="10">The sequence shown here is derived from an EMBL/GenBank/DDBJ whole genome shotgun (WGS) entry which is preliminary data.</text>
</comment>
<evidence type="ECO:0000256" key="6">
    <source>
        <dbReference type="ARBA" id="ARBA00022840"/>
    </source>
</evidence>
<keyword evidence="4" id="KW-1003">Cell membrane</keyword>
<dbReference type="CDD" id="cd03225">
    <property type="entry name" value="ABC_cobalt_CbiO_domain1"/>
    <property type="match status" value="2"/>
</dbReference>
<keyword evidence="3" id="KW-0813">Transport</keyword>
<dbReference type="PANTHER" id="PTHR43553:SF27">
    <property type="entry name" value="ENERGY-COUPLING FACTOR TRANSPORTER ATP-BINDING PROTEIN ECFA2"/>
    <property type="match status" value="1"/>
</dbReference>
<keyword evidence="7" id="KW-1278">Translocase</keyword>
<dbReference type="Pfam" id="PF00005">
    <property type="entry name" value="ABC_tran"/>
    <property type="match status" value="2"/>
</dbReference>
<dbReference type="GO" id="GO:0016887">
    <property type="term" value="F:ATP hydrolysis activity"/>
    <property type="evidence" value="ECO:0007669"/>
    <property type="project" value="InterPro"/>
</dbReference>
<evidence type="ECO:0000256" key="3">
    <source>
        <dbReference type="ARBA" id="ARBA00022448"/>
    </source>
</evidence>
<evidence type="ECO:0000256" key="5">
    <source>
        <dbReference type="ARBA" id="ARBA00022741"/>
    </source>
</evidence>
<dbReference type="GO" id="GO:0005524">
    <property type="term" value="F:ATP binding"/>
    <property type="evidence" value="ECO:0007669"/>
    <property type="project" value="UniProtKB-KW"/>
</dbReference>
<evidence type="ECO:0000313" key="11">
    <source>
        <dbReference type="Proteomes" id="UP001299265"/>
    </source>
</evidence>
<dbReference type="SUPFAM" id="SSF52540">
    <property type="entry name" value="P-loop containing nucleoside triphosphate hydrolases"/>
    <property type="match status" value="2"/>
</dbReference>
<dbReference type="InterPro" id="IPR050095">
    <property type="entry name" value="ECF_ABC_transporter_ATP-bd"/>
</dbReference>
<accession>A0AAP2RGI6</accession>
<protein>
    <submittedName>
        <fullName evidence="10">Energy-coupling factor ABC transporter ATP-binding protein</fullName>
    </submittedName>
</protein>
<proteinExistence type="inferred from homology"/>
<dbReference type="InterPro" id="IPR027417">
    <property type="entry name" value="P-loop_NTPase"/>
</dbReference>
<keyword evidence="5" id="KW-0547">Nucleotide-binding</keyword>